<dbReference type="Pfam" id="PF13579">
    <property type="entry name" value="Glyco_trans_4_4"/>
    <property type="match status" value="1"/>
</dbReference>
<name>A0ABU9GDL9_COBMA</name>
<dbReference type="EMBL" id="JBAKAP010000006">
    <property type="protein sequence ID" value="MEL0616568.1"/>
    <property type="molecule type" value="Genomic_DNA"/>
</dbReference>
<gene>
    <name evidence="3" type="ORF">V6243_06955</name>
</gene>
<proteinExistence type="predicted"/>
<feature type="domain" description="Glycosyltransferase subfamily 4-like N-terminal" evidence="2">
    <location>
        <begin position="17"/>
        <end position="167"/>
    </location>
</feature>
<organism evidence="3 4">
    <name type="scientific">Cobetia marina</name>
    <name type="common">Deleya marina</name>
    <dbReference type="NCBI Taxonomy" id="28258"/>
    <lineage>
        <taxon>Bacteria</taxon>
        <taxon>Pseudomonadati</taxon>
        <taxon>Pseudomonadota</taxon>
        <taxon>Gammaproteobacteria</taxon>
        <taxon>Oceanospirillales</taxon>
        <taxon>Halomonadaceae</taxon>
        <taxon>Cobetia</taxon>
    </lineage>
</organism>
<feature type="region of interest" description="Disordered" evidence="1">
    <location>
        <begin position="211"/>
        <end position="230"/>
    </location>
</feature>
<reference evidence="3 4" key="1">
    <citation type="submission" date="2024-02" db="EMBL/GenBank/DDBJ databases">
        <title>Bacteria isolated from the canopy kelp, Nereocystis luetkeana.</title>
        <authorList>
            <person name="Pfister C.A."/>
            <person name="Younker I.T."/>
            <person name="Light S.H."/>
        </authorList>
    </citation>
    <scope>NUCLEOTIDE SEQUENCE [LARGE SCALE GENOMIC DNA]</scope>
    <source>
        <strain evidence="3 4">TI.5.07</strain>
    </source>
</reference>
<evidence type="ECO:0000259" key="2">
    <source>
        <dbReference type="Pfam" id="PF13579"/>
    </source>
</evidence>
<protein>
    <submittedName>
        <fullName evidence="3">Glycosyltransferase family 4 protein</fullName>
    </submittedName>
</protein>
<evidence type="ECO:0000256" key="1">
    <source>
        <dbReference type="SAM" id="MobiDB-lite"/>
    </source>
</evidence>
<sequence>MKTHRMALFVSAGSDHGETRQMLALAAGLTRLGHEVDVVLPHAEEDVVTSLAHGVRLVELGRQGPLALSLALTRYLARHKPCVLMSSGLEANLTALKAARLNRRRVPVVIHHVAALAQELAAAGNRRDAARRAMALKYPQAALVIGASEAITQALASEAGIPQANTAQLDLAPQRIGGAAHAGESSAALEEGPLMRCLWLLMQAAGMNTQELEDSPSVASATPARVQGRDTQTVPVTAFAGDRASATYRVTANAGLSATHTDVRD</sequence>
<evidence type="ECO:0000313" key="3">
    <source>
        <dbReference type="EMBL" id="MEL0616568.1"/>
    </source>
</evidence>
<keyword evidence="4" id="KW-1185">Reference proteome</keyword>
<dbReference type="Gene3D" id="3.40.50.2000">
    <property type="entry name" value="Glycogen Phosphorylase B"/>
    <property type="match status" value="1"/>
</dbReference>
<dbReference type="InterPro" id="IPR028098">
    <property type="entry name" value="Glyco_trans_4-like_N"/>
</dbReference>
<comment type="caution">
    <text evidence="3">The sequence shown here is derived from an EMBL/GenBank/DDBJ whole genome shotgun (WGS) entry which is preliminary data.</text>
</comment>
<dbReference type="SUPFAM" id="SSF53756">
    <property type="entry name" value="UDP-Glycosyltransferase/glycogen phosphorylase"/>
    <property type="match status" value="1"/>
</dbReference>
<evidence type="ECO:0000313" key="4">
    <source>
        <dbReference type="Proteomes" id="UP001378242"/>
    </source>
</evidence>
<accession>A0ABU9GDL9</accession>
<dbReference type="Proteomes" id="UP001378242">
    <property type="component" value="Unassembled WGS sequence"/>
</dbReference>
<dbReference type="RefSeq" id="WP_341542219.1">
    <property type="nucleotide sequence ID" value="NZ_JBAKAP010000006.1"/>
</dbReference>